<dbReference type="EMBL" id="AP013066">
    <property type="protein sequence ID" value="BAN35739.1"/>
    <property type="molecule type" value="Genomic_DNA"/>
</dbReference>
<name>S6AM07_SULDS</name>
<feature type="domain" description="HDOD" evidence="1">
    <location>
        <begin position="16"/>
        <end position="212"/>
    </location>
</feature>
<dbReference type="AlphaFoldDB" id="S6AM07"/>
<dbReference type="Pfam" id="PF08668">
    <property type="entry name" value="HDOD"/>
    <property type="match status" value="1"/>
</dbReference>
<evidence type="ECO:0000259" key="1">
    <source>
        <dbReference type="PROSITE" id="PS51833"/>
    </source>
</evidence>
<dbReference type="PANTHER" id="PTHR33525:SF6">
    <property type="entry name" value="HDOD DOMAIN-CONTAINING PROTEIN"/>
    <property type="match status" value="1"/>
</dbReference>
<accession>S6AM07</accession>
<dbReference type="HOGENOM" id="CLU_048246_2_1_4"/>
<dbReference type="STRING" id="1163617.SCD_n01928"/>
<evidence type="ECO:0000313" key="2">
    <source>
        <dbReference type="EMBL" id="BAN35739.1"/>
    </source>
</evidence>
<proteinExistence type="predicted"/>
<dbReference type="InterPro" id="IPR013976">
    <property type="entry name" value="HDOD"/>
</dbReference>
<keyword evidence="3" id="KW-1185">Reference proteome</keyword>
<organism evidence="2 3">
    <name type="scientific">Sulfuricella denitrificans (strain DSM 22764 / NBRC 105220 / skB26)</name>
    <dbReference type="NCBI Taxonomy" id="1163617"/>
    <lineage>
        <taxon>Bacteria</taxon>
        <taxon>Pseudomonadati</taxon>
        <taxon>Pseudomonadota</taxon>
        <taxon>Betaproteobacteria</taxon>
        <taxon>Nitrosomonadales</taxon>
        <taxon>Sulfuricellaceae</taxon>
        <taxon>Sulfuricella</taxon>
    </lineage>
</organism>
<reference evidence="2 3" key="1">
    <citation type="journal article" date="2012" name="Appl. Environ. Microbiol.">
        <title>Draft genome sequence of a psychrotolerant sulfur-oxidizing bacterium, Sulfuricella denitrificans skB26, and proteomic insights into cold adaptation.</title>
        <authorList>
            <person name="Watanabe T."/>
            <person name="Kojima H."/>
            <person name="Fukui M."/>
        </authorList>
    </citation>
    <scope>NUCLEOTIDE SEQUENCE [LARGE SCALE GENOMIC DNA]</scope>
    <source>
        <strain evidence="3">skB26</strain>
    </source>
</reference>
<dbReference type="RefSeq" id="WP_009204933.1">
    <property type="nucleotide sequence ID" value="NC_022357.1"/>
</dbReference>
<dbReference type="PANTHER" id="PTHR33525">
    <property type="match status" value="1"/>
</dbReference>
<dbReference type="OrthoDB" id="9784953at2"/>
<sequence>MAQALSPHSGEKHWHLPAQPKILAKIEGLARKPNLNISSLSTLVAQDVGLSALLLKSVNSVYFGLEERISSIKHAIALLGMQQTLNIARTESLRRTGGGETHALADSRITERSREVSTMCAIIATECFDEDQISSELAYMIGQFHDCGIAILMRDYPNYCTSLDDLENKFWPDLLAEDQNNQTDHGMVGCLLAENWGLPDPVCQAIRHHHHIQQSGEESRALVAILQMAMHLFNVRTGNDDREWENNIDHVLQALEIAPEEVEEFEEDVRRIFHERNAHAS</sequence>
<gene>
    <name evidence="2" type="ORF">SCD_n01928</name>
</gene>
<dbReference type="Gene3D" id="1.10.3210.10">
    <property type="entry name" value="Hypothetical protein af1432"/>
    <property type="match status" value="1"/>
</dbReference>
<dbReference type="SUPFAM" id="SSF109604">
    <property type="entry name" value="HD-domain/PDEase-like"/>
    <property type="match status" value="1"/>
</dbReference>
<protein>
    <recommendedName>
        <fullName evidence="1">HDOD domain-containing protein</fullName>
    </recommendedName>
</protein>
<dbReference type="Proteomes" id="UP000015559">
    <property type="component" value="Chromosome"/>
</dbReference>
<dbReference type="PROSITE" id="PS51833">
    <property type="entry name" value="HDOD"/>
    <property type="match status" value="1"/>
</dbReference>
<dbReference type="KEGG" id="sdr:SCD_n01928"/>
<dbReference type="eggNOG" id="COG1639">
    <property type="taxonomic scope" value="Bacteria"/>
</dbReference>
<evidence type="ECO:0000313" key="3">
    <source>
        <dbReference type="Proteomes" id="UP000015559"/>
    </source>
</evidence>
<dbReference type="InterPro" id="IPR052340">
    <property type="entry name" value="RNase_Y/CdgJ"/>
</dbReference>